<proteinExistence type="predicted"/>
<protein>
    <submittedName>
        <fullName evidence="1">Uncharacterized protein</fullName>
    </submittedName>
</protein>
<dbReference type="Proteomes" id="UP000010473">
    <property type="component" value="Chromosome"/>
</dbReference>
<evidence type="ECO:0000313" key="1">
    <source>
        <dbReference type="EMBL" id="AFZ35390.1"/>
    </source>
</evidence>
<dbReference type="eggNOG" id="ENOG502ZGHF">
    <property type="taxonomic scope" value="Bacteria"/>
</dbReference>
<sequence>MWIVYKQVGLFTHYLDSSGNFQPVLEKARKFPSEPMAEIMAKQHGGSIRKVN</sequence>
<dbReference type="RefSeq" id="WP_015193061.1">
    <property type="nucleotide sequence ID" value="NC_019748.1"/>
</dbReference>
<dbReference type="KEGG" id="scs:Sta7437_1832"/>
<dbReference type="AlphaFoldDB" id="K9XS08"/>
<evidence type="ECO:0000313" key="2">
    <source>
        <dbReference type="Proteomes" id="UP000010473"/>
    </source>
</evidence>
<gene>
    <name evidence="1" type="ordered locus">Sta7437_1832</name>
</gene>
<keyword evidence="2" id="KW-1185">Reference proteome</keyword>
<reference evidence="2" key="1">
    <citation type="journal article" date="2013" name="Proc. Natl. Acad. Sci. U.S.A.">
        <title>Improving the coverage of the cyanobacterial phylum using diversity-driven genome sequencing.</title>
        <authorList>
            <person name="Shih P.M."/>
            <person name="Wu D."/>
            <person name="Latifi A."/>
            <person name="Axen S.D."/>
            <person name="Fewer D.P."/>
            <person name="Talla E."/>
            <person name="Calteau A."/>
            <person name="Cai F."/>
            <person name="Tandeau de Marsac N."/>
            <person name="Rippka R."/>
            <person name="Herdman M."/>
            <person name="Sivonen K."/>
            <person name="Coursin T."/>
            <person name="Laurent T."/>
            <person name="Goodwin L."/>
            <person name="Nolan M."/>
            <person name="Davenport K.W."/>
            <person name="Han C.S."/>
            <person name="Rubin E.M."/>
            <person name="Eisen J.A."/>
            <person name="Woyke T."/>
            <person name="Gugger M."/>
            <person name="Kerfeld C.A."/>
        </authorList>
    </citation>
    <scope>NUCLEOTIDE SEQUENCE [LARGE SCALE GENOMIC DNA]</scope>
    <source>
        <strain evidence="2">ATCC 29371 / PCC 7437</strain>
    </source>
</reference>
<organism evidence="1 2">
    <name type="scientific">Stanieria cyanosphaera (strain ATCC 29371 / PCC 7437)</name>
    <dbReference type="NCBI Taxonomy" id="111780"/>
    <lineage>
        <taxon>Bacteria</taxon>
        <taxon>Bacillati</taxon>
        <taxon>Cyanobacteriota</taxon>
        <taxon>Cyanophyceae</taxon>
        <taxon>Pleurocapsales</taxon>
        <taxon>Dermocarpellaceae</taxon>
        <taxon>Stanieria</taxon>
    </lineage>
</organism>
<accession>K9XS08</accession>
<dbReference type="EMBL" id="CP003653">
    <property type="protein sequence ID" value="AFZ35390.1"/>
    <property type="molecule type" value="Genomic_DNA"/>
</dbReference>
<name>K9XS08_STAC7</name>
<dbReference type="HOGENOM" id="CLU_3083082_0_0_3"/>